<name>A0ABN7W3X6_GIGMA</name>
<protein>
    <submittedName>
        <fullName evidence="2">15217_t:CDS:1</fullName>
    </submittedName>
</protein>
<keyword evidence="1" id="KW-0175">Coiled coil</keyword>
<dbReference type="EMBL" id="CAJVQB010029926">
    <property type="protein sequence ID" value="CAG8814798.1"/>
    <property type="molecule type" value="Genomic_DNA"/>
</dbReference>
<sequence>MPYPKPKSRIASSKPRTKICTFTIQFQVSKNINEFVKAPNDWELFEVTDEDFQNYALKAIEWHQEADKKIKSAFYTKAKNIKTLNEMWDTQQKQLIKEHYNELKKQFRGLQNTKNQIAKSQPYDIASRGEKKWKRQKRLQKFFEKASGILNTWPAISEDGQKIILFKAPYLVVIFNSSKRSFPLALKNELEETIFPKLLGIYFNGHERDDIKKYHIEWELRIVNYRKRIEDYSGDEMEIIILSEQQDSRHMYNKSFIKKKGQGSAIIVSDFICACHGPLHLTEANAEQLGLDRDARVIIKPEHQSNGY</sequence>
<evidence type="ECO:0000256" key="1">
    <source>
        <dbReference type="SAM" id="Coils"/>
    </source>
</evidence>
<proteinExistence type="predicted"/>
<accession>A0ABN7W3X6</accession>
<organism evidence="2 3">
    <name type="scientific">Gigaspora margarita</name>
    <dbReference type="NCBI Taxonomy" id="4874"/>
    <lineage>
        <taxon>Eukaryota</taxon>
        <taxon>Fungi</taxon>
        <taxon>Fungi incertae sedis</taxon>
        <taxon>Mucoromycota</taxon>
        <taxon>Glomeromycotina</taxon>
        <taxon>Glomeromycetes</taxon>
        <taxon>Diversisporales</taxon>
        <taxon>Gigasporaceae</taxon>
        <taxon>Gigaspora</taxon>
    </lineage>
</organism>
<comment type="caution">
    <text evidence="2">The sequence shown here is derived from an EMBL/GenBank/DDBJ whole genome shotgun (WGS) entry which is preliminary data.</text>
</comment>
<evidence type="ECO:0000313" key="2">
    <source>
        <dbReference type="EMBL" id="CAG8814798.1"/>
    </source>
</evidence>
<evidence type="ECO:0000313" key="3">
    <source>
        <dbReference type="Proteomes" id="UP000789901"/>
    </source>
</evidence>
<dbReference type="Proteomes" id="UP000789901">
    <property type="component" value="Unassembled WGS sequence"/>
</dbReference>
<keyword evidence="3" id="KW-1185">Reference proteome</keyword>
<gene>
    <name evidence="2" type="ORF">GMARGA_LOCUS26131</name>
</gene>
<feature type="coiled-coil region" evidence="1">
    <location>
        <begin position="93"/>
        <end position="120"/>
    </location>
</feature>
<reference evidence="2 3" key="1">
    <citation type="submission" date="2021-06" db="EMBL/GenBank/DDBJ databases">
        <authorList>
            <person name="Kallberg Y."/>
            <person name="Tangrot J."/>
            <person name="Rosling A."/>
        </authorList>
    </citation>
    <scope>NUCLEOTIDE SEQUENCE [LARGE SCALE GENOMIC DNA]</scope>
    <source>
        <strain evidence="2 3">120-4 pot B 10/14</strain>
    </source>
</reference>